<sequence>MTTHIETSASVNAPVEKVFAALSDRAYWEYDAQHLSDEPGEVNSFSADNGIEVTLFEVLPTDALPEAVRSMVSQSLKLKRVISFEPLNDGVSNGEMSAEIKGAPVKFTAELTLFGENGVSTLEAEADVDVTIPMIGAVIEPKVADAVKDILVNEAALVEKWISENA</sequence>
<organism evidence="1 2">
    <name type="scientific">Corynebacterium variabile</name>
    <dbReference type="NCBI Taxonomy" id="1727"/>
    <lineage>
        <taxon>Bacteria</taxon>
        <taxon>Bacillati</taxon>
        <taxon>Actinomycetota</taxon>
        <taxon>Actinomycetes</taxon>
        <taxon>Mycobacteriales</taxon>
        <taxon>Corynebacteriaceae</taxon>
        <taxon>Corynebacterium</taxon>
    </lineage>
</organism>
<dbReference type="OrthoDB" id="5178774at2"/>
<evidence type="ECO:0000313" key="1">
    <source>
        <dbReference type="EMBL" id="CUU67157.1"/>
    </source>
</evidence>
<dbReference type="InterPro" id="IPR019639">
    <property type="entry name" value="DUF2505"/>
</dbReference>
<protein>
    <submittedName>
        <fullName evidence="1">Uncharacterized protein</fullName>
    </submittedName>
</protein>
<evidence type="ECO:0000313" key="2">
    <source>
        <dbReference type="Proteomes" id="UP000182498"/>
    </source>
</evidence>
<dbReference type="OMA" id="DVKIPMM"/>
<dbReference type="RefSeq" id="WP_014011242.1">
    <property type="nucleotide sequence ID" value="NZ_DAMBBY010000004.1"/>
</dbReference>
<dbReference type="SUPFAM" id="SSF55961">
    <property type="entry name" value="Bet v1-like"/>
    <property type="match status" value="1"/>
</dbReference>
<dbReference type="AlphaFoldDB" id="A0A0X2NNS0"/>
<keyword evidence="2" id="KW-1185">Reference proteome</keyword>
<dbReference type="Proteomes" id="UP000182498">
    <property type="component" value="Unassembled WGS sequence"/>
</dbReference>
<accession>A0A0X2NNS0</accession>
<reference evidence="2" key="1">
    <citation type="submission" date="2015-11" db="EMBL/GenBank/DDBJ databases">
        <authorList>
            <person name="Dugat-Bony E."/>
        </authorList>
    </citation>
    <scope>NUCLEOTIDE SEQUENCE [LARGE SCALE GENOMIC DNA]</scope>
    <source>
        <strain evidence="2">Mu292</strain>
    </source>
</reference>
<dbReference type="EMBL" id="FAUH01000019">
    <property type="protein sequence ID" value="CUU67157.1"/>
    <property type="molecule type" value="Genomic_DNA"/>
</dbReference>
<gene>
    <name evidence="1" type="ORF">CVAR292_02515</name>
</gene>
<name>A0A0X2NNS0_9CORY</name>
<dbReference type="Pfam" id="PF10698">
    <property type="entry name" value="DUF2505"/>
    <property type="match status" value="1"/>
</dbReference>
<proteinExistence type="predicted"/>